<dbReference type="InterPro" id="IPR002818">
    <property type="entry name" value="DJ-1/PfpI"/>
</dbReference>
<keyword evidence="1" id="KW-0805">Transcription regulation</keyword>
<evidence type="ECO:0000256" key="2">
    <source>
        <dbReference type="ARBA" id="ARBA00023163"/>
    </source>
</evidence>
<dbReference type="SMART" id="SM00342">
    <property type="entry name" value="HTH_ARAC"/>
    <property type="match status" value="1"/>
</dbReference>
<evidence type="ECO:0000259" key="3">
    <source>
        <dbReference type="PROSITE" id="PS01124"/>
    </source>
</evidence>
<dbReference type="Gene3D" id="3.40.50.880">
    <property type="match status" value="1"/>
</dbReference>
<dbReference type="Proteomes" id="UP000000852">
    <property type="component" value="Chromosome"/>
</dbReference>
<feature type="domain" description="HTH araC/xylS-type" evidence="3">
    <location>
        <begin position="191"/>
        <end position="289"/>
    </location>
</feature>
<proteinExistence type="predicted"/>
<sequence>MQQGKNADDFFKVQLVGFRKQIRLDGGSCIIEVDKTIAEVEYTDLIIVPAIWGDVMRGTQLNRHYFSWLINQYKNGAEIASYCVGAFIVAATGLLNGKRCATHWAYTNELLAYYPEIKLVPEKIITEQNGIYSSGGGTSYWNLLLYLLEKFTSRKVVIAATKYFLLDLARNSQSEFVMFKGQKEHGDKLVEKVQLYIENNYQEKINIERLATDFSVVRRTLERRFSKATKNTIAEYIQRTKIEVAKKEIEKDRKTINEIMYELDYADKKAFKDLFLKITGLTPIEYKRKYVRN</sequence>
<dbReference type="KEGG" id="phe:Phep_1772"/>
<keyword evidence="2" id="KW-0804">Transcription</keyword>
<evidence type="ECO:0000313" key="5">
    <source>
        <dbReference type="Proteomes" id="UP000000852"/>
    </source>
</evidence>
<dbReference type="PROSITE" id="PS01124">
    <property type="entry name" value="HTH_ARAC_FAMILY_2"/>
    <property type="match status" value="1"/>
</dbReference>
<dbReference type="Pfam" id="PF01965">
    <property type="entry name" value="DJ-1_PfpI"/>
    <property type="match status" value="1"/>
</dbReference>
<dbReference type="EMBL" id="CP001681">
    <property type="protein sequence ID" value="ACU03981.1"/>
    <property type="molecule type" value="Genomic_DNA"/>
</dbReference>
<dbReference type="SUPFAM" id="SSF46689">
    <property type="entry name" value="Homeodomain-like"/>
    <property type="match status" value="2"/>
</dbReference>
<accession>C6XVB5</accession>
<dbReference type="InterPro" id="IPR052158">
    <property type="entry name" value="INH-QAR"/>
</dbReference>
<dbReference type="InterPro" id="IPR029062">
    <property type="entry name" value="Class_I_gatase-like"/>
</dbReference>
<name>C6XVB5_PEDHD</name>
<organism evidence="4 5">
    <name type="scientific">Pedobacter heparinus (strain ATCC 13125 / DSM 2366 / CIP 104194 / JCM 7457 / NBRC 12017 / NCIMB 9290 / NRRL B-14731 / HIM 762-3)</name>
    <dbReference type="NCBI Taxonomy" id="485917"/>
    <lineage>
        <taxon>Bacteria</taxon>
        <taxon>Pseudomonadati</taxon>
        <taxon>Bacteroidota</taxon>
        <taxon>Sphingobacteriia</taxon>
        <taxon>Sphingobacteriales</taxon>
        <taxon>Sphingobacteriaceae</taxon>
        <taxon>Pedobacter</taxon>
    </lineage>
</organism>
<evidence type="ECO:0000256" key="1">
    <source>
        <dbReference type="ARBA" id="ARBA00023015"/>
    </source>
</evidence>
<dbReference type="SUPFAM" id="SSF52317">
    <property type="entry name" value="Class I glutamine amidotransferase-like"/>
    <property type="match status" value="1"/>
</dbReference>
<dbReference type="STRING" id="485917.Phep_1772"/>
<gene>
    <name evidence="4" type="ordered locus">Phep_1772</name>
</gene>
<evidence type="ECO:0000313" key="4">
    <source>
        <dbReference type="EMBL" id="ACU03981.1"/>
    </source>
</evidence>
<dbReference type="AlphaFoldDB" id="C6XVB5"/>
<dbReference type="PANTHER" id="PTHR43130:SF11">
    <property type="entry name" value="TRANSCRIPTIONAL REGULATORY PROTEIN"/>
    <property type="match status" value="1"/>
</dbReference>
<dbReference type="GO" id="GO:0043565">
    <property type="term" value="F:sequence-specific DNA binding"/>
    <property type="evidence" value="ECO:0007669"/>
    <property type="project" value="InterPro"/>
</dbReference>
<dbReference type="InterPro" id="IPR018060">
    <property type="entry name" value="HTH_AraC"/>
</dbReference>
<keyword evidence="5" id="KW-1185">Reference proteome</keyword>
<protein>
    <submittedName>
        <fullName evidence="4">Helix-turn-helix-domain containing protein AraC type</fullName>
    </submittedName>
</protein>
<dbReference type="HOGENOM" id="CLU_000445_59_0_10"/>
<dbReference type="eggNOG" id="COG4977">
    <property type="taxonomic scope" value="Bacteria"/>
</dbReference>
<dbReference type="InterPro" id="IPR009057">
    <property type="entry name" value="Homeodomain-like_sf"/>
</dbReference>
<dbReference type="Gene3D" id="1.10.10.60">
    <property type="entry name" value="Homeodomain-like"/>
    <property type="match status" value="2"/>
</dbReference>
<dbReference type="Pfam" id="PF12833">
    <property type="entry name" value="HTH_18"/>
    <property type="match status" value="1"/>
</dbReference>
<dbReference type="PANTHER" id="PTHR43130">
    <property type="entry name" value="ARAC-FAMILY TRANSCRIPTIONAL REGULATOR"/>
    <property type="match status" value="1"/>
</dbReference>
<reference evidence="4 5" key="1">
    <citation type="journal article" date="2009" name="Stand. Genomic Sci.">
        <title>Complete genome sequence of Pedobacter heparinus type strain (HIM 762-3).</title>
        <authorList>
            <person name="Han C."/>
            <person name="Spring S."/>
            <person name="Lapidus A."/>
            <person name="Del Rio T.G."/>
            <person name="Tice H."/>
            <person name="Copeland A."/>
            <person name="Cheng J.F."/>
            <person name="Lucas S."/>
            <person name="Chen F."/>
            <person name="Nolan M."/>
            <person name="Bruce D."/>
            <person name="Goodwin L."/>
            <person name="Pitluck S."/>
            <person name="Ivanova N."/>
            <person name="Mavromatis K."/>
            <person name="Mikhailova N."/>
            <person name="Pati A."/>
            <person name="Chen A."/>
            <person name="Palaniappan K."/>
            <person name="Land M."/>
            <person name="Hauser L."/>
            <person name="Chang Y.J."/>
            <person name="Jeffries C.C."/>
            <person name="Saunders E."/>
            <person name="Chertkov O."/>
            <person name="Brettin T."/>
            <person name="Goker M."/>
            <person name="Rohde M."/>
            <person name="Bristow J."/>
            <person name="Eisen J.A."/>
            <person name="Markowitz V."/>
            <person name="Hugenholtz P."/>
            <person name="Kyrpides N.C."/>
            <person name="Klenk H.P."/>
            <person name="Detter J.C."/>
        </authorList>
    </citation>
    <scope>NUCLEOTIDE SEQUENCE [LARGE SCALE GENOMIC DNA]</scope>
    <source>
        <strain evidence="5">ATCC 13125 / DSM 2366 / CIP 104194 / JCM 7457 / NBRC 12017 / NCIMB 9290 / NRRL B-14731 / HIM 762-3</strain>
    </source>
</reference>
<dbReference type="GO" id="GO:0003700">
    <property type="term" value="F:DNA-binding transcription factor activity"/>
    <property type="evidence" value="ECO:0007669"/>
    <property type="project" value="InterPro"/>
</dbReference>